<dbReference type="HOGENOM" id="CLU_3134133_0_0_9"/>
<sequence length="49" mass="5686">MVRALTSLFAFINLQPPKILFCRPFGTAWFKTVFRLPIPRIQKPENAIP</sequence>
<evidence type="ECO:0000313" key="1">
    <source>
        <dbReference type="EMBL" id="EDO60246.1"/>
    </source>
</evidence>
<reference evidence="1 2" key="2">
    <citation type="submission" date="2007-08" db="EMBL/GenBank/DDBJ databases">
        <authorList>
            <person name="Fulton L."/>
            <person name="Clifton S."/>
            <person name="Fulton B."/>
            <person name="Xu J."/>
            <person name="Minx P."/>
            <person name="Pepin K.H."/>
            <person name="Johnson M."/>
            <person name="Thiruvilangam P."/>
            <person name="Bhonagiri V."/>
            <person name="Nash W.E."/>
            <person name="Wang C."/>
            <person name="Mardis E.R."/>
            <person name="Wilson R.K."/>
        </authorList>
    </citation>
    <scope>NUCLEOTIDE SEQUENCE [LARGE SCALE GENOMIC DNA]</scope>
    <source>
        <strain evidence="1 2">DSM 753</strain>
    </source>
</reference>
<name>A7VWV0_9FIRM</name>
<comment type="caution">
    <text evidence="1">The sequence shown here is derived from an EMBL/GenBank/DDBJ whole genome shotgun (WGS) entry which is preliminary data.</text>
</comment>
<organism evidence="1 2">
    <name type="scientific">[Clostridium] leptum DSM 753</name>
    <dbReference type="NCBI Taxonomy" id="428125"/>
    <lineage>
        <taxon>Bacteria</taxon>
        <taxon>Bacillati</taxon>
        <taxon>Bacillota</taxon>
        <taxon>Clostridia</taxon>
        <taxon>Eubacteriales</taxon>
        <taxon>Oscillospiraceae</taxon>
        <taxon>Oscillospiraceae incertae sedis</taxon>
    </lineage>
</organism>
<gene>
    <name evidence="1" type="ORF">CLOLEP_03072</name>
</gene>
<proteinExistence type="predicted"/>
<reference evidence="1 2" key="1">
    <citation type="submission" date="2007-08" db="EMBL/GenBank/DDBJ databases">
        <title>Draft genome sequence of Clostridium leptum (DSM 753).</title>
        <authorList>
            <person name="Sudarsanam P."/>
            <person name="Ley R."/>
            <person name="Guruge J."/>
            <person name="Turnbaugh P.J."/>
            <person name="Mahowald M."/>
            <person name="Liep D."/>
            <person name="Gordon J."/>
        </authorList>
    </citation>
    <scope>NUCLEOTIDE SEQUENCE [LARGE SCALE GENOMIC DNA]</scope>
    <source>
        <strain evidence="1 2">DSM 753</strain>
    </source>
</reference>
<protein>
    <submittedName>
        <fullName evidence="1">Uncharacterized protein</fullName>
    </submittedName>
</protein>
<dbReference type="AlphaFoldDB" id="A7VWV0"/>
<evidence type="ECO:0000313" key="2">
    <source>
        <dbReference type="Proteomes" id="UP000003490"/>
    </source>
</evidence>
<accession>A7VWV0</accession>
<dbReference type="EMBL" id="ABCB02000020">
    <property type="protein sequence ID" value="EDO60246.1"/>
    <property type="molecule type" value="Genomic_DNA"/>
</dbReference>
<dbReference type="Proteomes" id="UP000003490">
    <property type="component" value="Unassembled WGS sequence"/>
</dbReference>